<evidence type="ECO:0000256" key="1">
    <source>
        <dbReference type="SAM" id="MobiDB-lite"/>
    </source>
</evidence>
<comment type="caution">
    <text evidence="3">The sequence shown here is derived from an EMBL/GenBank/DDBJ whole genome shotgun (WGS) entry which is preliminary data.</text>
</comment>
<reference evidence="3 4" key="1">
    <citation type="journal article" date="2016" name="Environ. Microbiol.">
        <title>Genomic resolution of a cold subsurface aquifer community provides metabolic insights for novel microbes adapted to high CO concentrations.</title>
        <authorList>
            <person name="Probst A.J."/>
            <person name="Castelle C.J."/>
            <person name="Singh A."/>
            <person name="Brown C.T."/>
            <person name="Anantharaman K."/>
            <person name="Sharon I."/>
            <person name="Hug L.A."/>
            <person name="Burstein D."/>
            <person name="Emerson J.B."/>
            <person name="Thomas B.C."/>
            <person name="Banfield J.F."/>
        </authorList>
    </citation>
    <scope>NUCLEOTIDE SEQUENCE [LARGE SCALE GENOMIC DNA]</scope>
    <source>
        <strain evidence="3">CG1_02_43_90</strain>
    </source>
</reference>
<proteinExistence type="predicted"/>
<evidence type="ECO:0000256" key="2">
    <source>
        <dbReference type="SAM" id="Phobius"/>
    </source>
</evidence>
<keyword evidence="2" id="KW-0812">Transmembrane</keyword>
<evidence type="ECO:0000313" key="3">
    <source>
        <dbReference type="EMBL" id="OIO31213.1"/>
    </source>
</evidence>
<evidence type="ECO:0000313" key="4">
    <source>
        <dbReference type="Proteomes" id="UP000181992"/>
    </source>
</evidence>
<feature type="transmembrane region" description="Helical" evidence="2">
    <location>
        <begin position="163"/>
        <end position="184"/>
    </location>
</feature>
<dbReference type="AlphaFoldDB" id="A0A1J4V8W5"/>
<keyword evidence="2" id="KW-0472">Membrane</keyword>
<accession>A0A1J4V8W5</accession>
<dbReference type="EMBL" id="MNVN01000003">
    <property type="protein sequence ID" value="OIO31213.1"/>
    <property type="molecule type" value="Genomic_DNA"/>
</dbReference>
<sequence>MPLSKVSKRVHFVRTTRREGDTSPKRSAEVSGERTPEAHKKRIKIAQNKQRRIRNKKKERREMLANESLVKQMASFRRIEDSGSSDNVLGEKERAVQTVAPLPPVKNKKGFPSSHYVGKTKKVVRAHNHPQGVLEGKRARAYLRAIKREINKVLKYAFRKARVYGYAFYALILSFLCMELQRYVARRIVGVSSTSE</sequence>
<protein>
    <submittedName>
        <fullName evidence="3">Uncharacterized protein</fullName>
    </submittedName>
</protein>
<gene>
    <name evidence="3" type="ORF">AUJ77_00175</name>
</gene>
<organism evidence="3 4">
    <name type="scientific">Candidatus Nomurabacteria bacterium CG1_02_43_90</name>
    <dbReference type="NCBI Taxonomy" id="1805281"/>
    <lineage>
        <taxon>Bacteria</taxon>
        <taxon>Candidatus Nomuraibacteriota</taxon>
    </lineage>
</organism>
<name>A0A1J4V8W5_9BACT</name>
<feature type="compositionally biased region" description="Basic residues" evidence="1">
    <location>
        <begin position="1"/>
        <end position="15"/>
    </location>
</feature>
<feature type="region of interest" description="Disordered" evidence="1">
    <location>
        <begin position="1"/>
        <end position="54"/>
    </location>
</feature>
<feature type="compositionally biased region" description="Basic and acidic residues" evidence="1">
    <location>
        <begin position="16"/>
        <end position="38"/>
    </location>
</feature>
<feature type="compositionally biased region" description="Basic residues" evidence="1">
    <location>
        <begin position="39"/>
        <end position="54"/>
    </location>
</feature>
<keyword evidence="2" id="KW-1133">Transmembrane helix</keyword>
<dbReference type="Proteomes" id="UP000181992">
    <property type="component" value="Unassembled WGS sequence"/>
</dbReference>